<comment type="caution">
    <text evidence="2">The sequence shown here is derived from an EMBL/GenBank/DDBJ whole genome shotgun (WGS) entry which is preliminary data.</text>
</comment>
<feature type="signal peptide" evidence="1">
    <location>
        <begin position="1"/>
        <end position="24"/>
    </location>
</feature>
<dbReference type="AlphaFoldDB" id="A0A9W9LG38"/>
<feature type="chain" id="PRO_5040803686" evidence="1">
    <location>
        <begin position="25"/>
        <end position="72"/>
    </location>
</feature>
<proteinExistence type="predicted"/>
<sequence length="72" mass="7994">MAIFGDFVNALLSGIASRLLTLLAVPLNTHWSVDHITGNANKQVYTEQKVEIAPGENVGDTEDEDFEYMKRV</sequence>
<reference evidence="2" key="1">
    <citation type="submission" date="2022-11" db="EMBL/GenBank/DDBJ databases">
        <authorList>
            <person name="Petersen C."/>
        </authorList>
    </citation>
    <scope>NUCLEOTIDE SEQUENCE</scope>
    <source>
        <strain evidence="2">IBT 26290</strain>
    </source>
</reference>
<dbReference type="EMBL" id="JAPQKN010000007">
    <property type="protein sequence ID" value="KAJ5152780.1"/>
    <property type="molecule type" value="Genomic_DNA"/>
</dbReference>
<protein>
    <submittedName>
        <fullName evidence="2">Uncharacterized protein</fullName>
    </submittedName>
</protein>
<name>A0A9W9LG38_9EURO</name>
<keyword evidence="1" id="KW-0732">Signal</keyword>
<dbReference type="RefSeq" id="XP_056539088.1">
    <property type="nucleotide sequence ID" value="XM_056691382.1"/>
</dbReference>
<accession>A0A9W9LG38</accession>
<keyword evidence="3" id="KW-1185">Reference proteome</keyword>
<evidence type="ECO:0000313" key="3">
    <source>
        <dbReference type="Proteomes" id="UP001149163"/>
    </source>
</evidence>
<dbReference type="Proteomes" id="UP001149163">
    <property type="component" value="Unassembled WGS sequence"/>
</dbReference>
<dbReference type="GeneID" id="81430558"/>
<evidence type="ECO:0000313" key="2">
    <source>
        <dbReference type="EMBL" id="KAJ5152780.1"/>
    </source>
</evidence>
<gene>
    <name evidence="2" type="ORF">N7482_009258</name>
</gene>
<organism evidence="2 3">
    <name type="scientific">Penicillium canariense</name>
    <dbReference type="NCBI Taxonomy" id="189055"/>
    <lineage>
        <taxon>Eukaryota</taxon>
        <taxon>Fungi</taxon>
        <taxon>Dikarya</taxon>
        <taxon>Ascomycota</taxon>
        <taxon>Pezizomycotina</taxon>
        <taxon>Eurotiomycetes</taxon>
        <taxon>Eurotiomycetidae</taxon>
        <taxon>Eurotiales</taxon>
        <taxon>Aspergillaceae</taxon>
        <taxon>Penicillium</taxon>
    </lineage>
</organism>
<reference evidence="2" key="2">
    <citation type="journal article" date="2023" name="IMA Fungus">
        <title>Comparative genomic study of the Penicillium genus elucidates a diverse pangenome and 15 lateral gene transfer events.</title>
        <authorList>
            <person name="Petersen C."/>
            <person name="Sorensen T."/>
            <person name="Nielsen M.R."/>
            <person name="Sondergaard T.E."/>
            <person name="Sorensen J.L."/>
            <person name="Fitzpatrick D.A."/>
            <person name="Frisvad J.C."/>
            <person name="Nielsen K.L."/>
        </authorList>
    </citation>
    <scope>NUCLEOTIDE SEQUENCE</scope>
    <source>
        <strain evidence="2">IBT 26290</strain>
    </source>
</reference>
<evidence type="ECO:0000256" key="1">
    <source>
        <dbReference type="SAM" id="SignalP"/>
    </source>
</evidence>